<sequence>MAEEQNIYNLRKECQQKDAIIDKLTAEAHESSIAHSKRISELEEIIRRKNMIITKLKKAKPASEQRVKVSYPAFVQNDVGPGYCSN</sequence>
<gene>
    <name evidence="1" type="ORF">A4U43_C02F9960</name>
</gene>
<organism evidence="1 2">
    <name type="scientific">Asparagus officinalis</name>
    <name type="common">Garden asparagus</name>
    <dbReference type="NCBI Taxonomy" id="4686"/>
    <lineage>
        <taxon>Eukaryota</taxon>
        <taxon>Viridiplantae</taxon>
        <taxon>Streptophyta</taxon>
        <taxon>Embryophyta</taxon>
        <taxon>Tracheophyta</taxon>
        <taxon>Spermatophyta</taxon>
        <taxon>Magnoliopsida</taxon>
        <taxon>Liliopsida</taxon>
        <taxon>Asparagales</taxon>
        <taxon>Asparagaceae</taxon>
        <taxon>Asparagoideae</taxon>
        <taxon>Asparagus</taxon>
    </lineage>
</organism>
<dbReference type="PANTHER" id="PTHR35507:SF1">
    <property type="entry name" value="TMF_TATA_BD DOMAIN-CONTAINING PROTEIN"/>
    <property type="match status" value="1"/>
</dbReference>
<reference evidence="2" key="1">
    <citation type="journal article" date="2017" name="Nat. Commun.">
        <title>The asparagus genome sheds light on the origin and evolution of a young Y chromosome.</title>
        <authorList>
            <person name="Harkess A."/>
            <person name="Zhou J."/>
            <person name="Xu C."/>
            <person name="Bowers J.E."/>
            <person name="Van der Hulst R."/>
            <person name="Ayyampalayam S."/>
            <person name="Mercati F."/>
            <person name="Riccardi P."/>
            <person name="McKain M.R."/>
            <person name="Kakrana A."/>
            <person name="Tang H."/>
            <person name="Ray J."/>
            <person name="Groenendijk J."/>
            <person name="Arikit S."/>
            <person name="Mathioni S.M."/>
            <person name="Nakano M."/>
            <person name="Shan H."/>
            <person name="Telgmann-Rauber A."/>
            <person name="Kanno A."/>
            <person name="Yue Z."/>
            <person name="Chen H."/>
            <person name="Li W."/>
            <person name="Chen Y."/>
            <person name="Xu X."/>
            <person name="Zhang Y."/>
            <person name="Luo S."/>
            <person name="Chen H."/>
            <person name="Gao J."/>
            <person name="Mao Z."/>
            <person name="Pires J.C."/>
            <person name="Luo M."/>
            <person name="Kudrna D."/>
            <person name="Wing R.A."/>
            <person name="Meyers B.C."/>
            <person name="Yi K."/>
            <person name="Kong H."/>
            <person name="Lavrijsen P."/>
            <person name="Sunseri F."/>
            <person name="Falavigna A."/>
            <person name="Ye Y."/>
            <person name="Leebens-Mack J.H."/>
            <person name="Chen G."/>
        </authorList>
    </citation>
    <scope>NUCLEOTIDE SEQUENCE [LARGE SCALE GENOMIC DNA]</scope>
    <source>
        <strain evidence="2">cv. DH0086</strain>
    </source>
</reference>
<dbReference type="PANTHER" id="PTHR35507">
    <property type="entry name" value="OS09G0488600 PROTEIN"/>
    <property type="match status" value="1"/>
</dbReference>
<accession>A0A5P1FM31</accession>
<name>A0A5P1FM31_ASPOF</name>
<protein>
    <submittedName>
        <fullName evidence="1">Uncharacterized protein</fullName>
    </submittedName>
</protein>
<dbReference type="Proteomes" id="UP000243459">
    <property type="component" value="Chromosome 2"/>
</dbReference>
<dbReference type="Gramene" id="ONK77731">
    <property type="protein sequence ID" value="ONK77731"/>
    <property type="gene ID" value="A4U43_C02F9960"/>
</dbReference>
<evidence type="ECO:0000313" key="2">
    <source>
        <dbReference type="Proteomes" id="UP000243459"/>
    </source>
</evidence>
<keyword evidence="2" id="KW-1185">Reference proteome</keyword>
<dbReference type="AlphaFoldDB" id="A0A5P1FM31"/>
<dbReference type="EMBL" id="CM007382">
    <property type="protein sequence ID" value="ONK77731.1"/>
    <property type="molecule type" value="Genomic_DNA"/>
</dbReference>
<evidence type="ECO:0000313" key="1">
    <source>
        <dbReference type="EMBL" id="ONK77731.1"/>
    </source>
</evidence>
<proteinExistence type="predicted"/>